<dbReference type="OMA" id="MIDAFMC"/>
<evidence type="ECO:0000313" key="1">
    <source>
        <dbReference type="EMBL" id="EOB12359.1"/>
    </source>
</evidence>
<evidence type="ECO:0000313" key="2">
    <source>
        <dbReference type="Proteomes" id="UP000016927"/>
    </source>
</evidence>
<organism evidence="1 2">
    <name type="scientific">Nosema bombycis (strain CQ1 / CVCC 102059)</name>
    <name type="common">Microsporidian parasite</name>
    <name type="synonym">Pebrine of silkworm</name>
    <dbReference type="NCBI Taxonomy" id="578461"/>
    <lineage>
        <taxon>Eukaryota</taxon>
        <taxon>Fungi</taxon>
        <taxon>Fungi incertae sedis</taxon>
        <taxon>Microsporidia</taxon>
        <taxon>Nosematidae</taxon>
        <taxon>Nosema</taxon>
    </lineage>
</organism>
<gene>
    <name evidence="1" type="ORF">NBO_458g0002</name>
</gene>
<keyword evidence="2" id="KW-1185">Reference proteome</keyword>
<protein>
    <submittedName>
        <fullName evidence="1">Uncharacterized protein</fullName>
    </submittedName>
</protein>
<accession>R0M2X8</accession>
<dbReference type="EMBL" id="KB909366">
    <property type="protein sequence ID" value="EOB12359.1"/>
    <property type="molecule type" value="Genomic_DNA"/>
</dbReference>
<dbReference type="VEuPathDB" id="MicrosporidiaDB:NBO_458g0002"/>
<reference evidence="1 2" key="1">
    <citation type="journal article" date="2013" name="BMC Genomics">
        <title>Comparative genomics of parasitic silkworm microsporidia reveal an association between genome expansion and host adaptation.</title>
        <authorList>
            <person name="Pan G."/>
            <person name="Xu J."/>
            <person name="Li T."/>
            <person name="Xia Q."/>
            <person name="Liu S.L."/>
            <person name="Zhang G."/>
            <person name="Li S."/>
            <person name="Li C."/>
            <person name="Liu H."/>
            <person name="Yang L."/>
            <person name="Liu T."/>
            <person name="Zhang X."/>
            <person name="Wu Z."/>
            <person name="Fan W."/>
            <person name="Dang X."/>
            <person name="Xiang H."/>
            <person name="Tao M."/>
            <person name="Li Y."/>
            <person name="Hu J."/>
            <person name="Li Z."/>
            <person name="Lin L."/>
            <person name="Luo J."/>
            <person name="Geng L."/>
            <person name="Wang L."/>
            <person name="Long M."/>
            <person name="Wan Y."/>
            <person name="He N."/>
            <person name="Zhang Z."/>
            <person name="Lu C."/>
            <person name="Keeling P.J."/>
            <person name="Wang J."/>
            <person name="Xiang Z."/>
            <person name="Zhou Z."/>
        </authorList>
    </citation>
    <scope>NUCLEOTIDE SEQUENCE [LARGE SCALE GENOMIC DNA]</scope>
    <source>
        <strain evidence="2">CQ1 / CVCC 102059</strain>
    </source>
</reference>
<dbReference type="OrthoDB" id="2190237at2759"/>
<dbReference type="STRING" id="578461.R0M2X8"/>
<sequence>MKEIYFMTDKEKDYVADNFLKNVKNMSSTIDYNFIFNSTSEKMDTPVDEENEKKPYQVIFGKEFRKTYISPPCHIGVPADQLPNKYSTKYKIESLIKKLIKKKYYETKPEDSTVQDVLDVVKLEIDHFVSFDIFFTLLYYLIHQISPIDTKVIYISLINNYEIIKNPSLIQDFLNSNLELIPSVSYDEIPKSFTEKFMYKDSGILLATSLIISNNDLAGYFYYYITITDPGFLNSDYIWMFLAVLVSLVDDDKKFKLVQITRDEIIKLKNTNLEKFEKTEIFLRAIGVTKEDILCVQ</sequence>
<name>R0M2X8_NOSB1</name>
<proteinExistence type="predicted"/>
<dbReference type="Proteomes" id="UP000016927">
    <property type="component" value="Unassembled WGS sequence"/>
</dbReference>
<dbReference type="AlphaFoldDB" id="R0M2X8"/>
<dbReference type="HOGENOM" id="CLU_1156685_0_0_1"/>